<dbReference type="AlphaFoldDB" id="A0A2P5BWY0"/>
<reference evidence="2" key="1">
    <citation type="submission" date="2016-06" db="EMBL/GenBank/DDBJ databases">
        <title>Parallel loss of symbiosis genes in relatives of nitrogen-fixing non-legume Parasponia.</title>
        <authorList>
            <person name="Van Velzen R."/>
            <person name="Holmer R."/>
            <person name="Bu F."/>
            <person name="Rutten L."/>
            <person name="Van Zeijl A."/>
            <person name="Liu W."/>
            <person name="Santuari L."/>
            <person name="Cao Q."/>
            <person name="Sharma T."/>
            <person name="Shen D."/>
            <person name="Roswanjaya Y."/>
            <person name="Wardhani T."/>
            <person name="Kalhor M.S."/>
            <person name="Jansen J."/>
            <person name="Van den Hoogen J."/>
            <person name="Gungor B."/>
            <person name="Hartog M."/>
            <person name="Hontelez J."/>
            <person name="Verver J."/>
            <person name="Yang W.-C."/>
            <person name="Schijlen E."/>
            <person name="Repin R."/>
            <person name="Schilthuizen M."/>
            <person name="Schranz E."/>
            <person name="Heidstra R."/>
            <person name="Miyata K."/>
            <person name="Fedorova E."/>
            <person name="Kohlen W."/>
            <person name="Bisseling T."/>
            <person name="Smit S."/>
            <person name="Geurts R."/>
        </authorList>
    </citation>
    <scope>NUCLEOTIDE SEQUENCE [LARGE SCALE GENOMIC DNA]</scope>
    <source>
        <strain evidence="2">cv. WU1-14</strain>
    </source>
</reference>
<proteinExistence type="predicted"/>
<evidence type="ECO:0000313" key="2">
    <source>
        <dbReference type="Proteomes" id="UP000237105"/>
    </source>
</evidence>
<name>A0A2P5BWY0_PARAD</name>
<organism evidence="1 2">
    <name type="scientific">Parasponia andersonii</name>
    <name type="common">Sponia andersonii</name>
    <dbReference type="NCBI Taxonomy" id="3476"/>
    <lineage>
        <taxon>Eukaryota</taxon>
        <taxon>Viridiplantae</taxon>
        <taxon>Streptophyta</taxon>
        <taxon>Embryophyta</taxon>
        <taxon>Tracheophyta</taxon>
        <taxon>Spermatophyta</taxon>
        <taxon>Magnoliopsida</taxon>
        <taxon>eudicotyledons</taxon>
        <taxon>Gunneridae</taxon>
        <taxon>Pentapetalae</taxon>
        <taxon>rosids</taxon>
        <taxon>fabids</taxon>
        <taxon>Rosales</taxon>
        <taxon>Cannabaceae</taxon>
        <taxon>Parasponia</taxon>
    </lineage>
</organism>
<gene>
    <name evidence="1" type="ORF">PanWU01x14_203030</name>
</gene>
<protein>
    <submittedName>
        <fullName evidence="1">Uncharacterized protein</fullName>
    </submittedName>
</protein>
<dbReference type="EMBL" id="JXTB01000208">
    <property type="protein sequence ID" value="PON53296.1"/>
    <property type="molecule type" value="Genomic_DNA"/>
</dbReference>
<accession>A0A2P5BWY0</accession>
<dbReference type="Proteomes" id="UP000237105">
    <property type="component" value="Unassembled WGS sequence"/>
</dbReference>
<feature type="non-terminal residue" evidence="1">
    <location>
        <position position="1"/>
    </location>
</feature>
<comment type="caution">
    <text evidence="1">The sequence shown here is derived from an EMBL/GenBank/DDBJ whole genome shotgun (WGS) entry which is preliminary data.</text>
</comment>
<keyword evidence="2" id="KW-1185">Reference proteome</keyword>
<sequence>SLVSHMTNFGILWTDLTSVDRNLRIIILCHLRGLDHLYLIVYGCIDQIQMIESESLNLSIH</sequence>
<evidence type="ECO:0000313" key="1">
    <source>
        <dbReference type="EMBL" id="PON53296.1"/>
    </source>
</evidence>
<feature type="non-terminal residue" evidence="1">
    <location>
        <position position="61"/>
    </location>
</feature>